<keyword evidence="5" id="KW-1185">Reference proteome</keyword>
<dbReference type="CDD" id="cd07043">
    <property type="entry name" value="STAS_anti-anti-sigma_factors"/>
    <property type="match status" value="1"/>
</dbReference>
<evidence type="ECO:0000313" key="5">
    <source>
        <dbReference type="Proteomes" id="UP001321582"/>
    </source>
</evidence>
<evidence type="ECO:0000256" key="1">
    <source>
        <dbReference type="ARBA" id="ARBA00009013"/>
    </source>
</evidence>
<dbReference type="GO" id="GO:0043856">
    <property type="term" value="F:anti-sigma factor antagonist activity"/>
    <property type="evidence" value="ECO:0007669"/>
    <property type="project" value="InterPro"/>
</dbReference>
<dbReference type="PANTHER" id="PTHR33495">
    <property type="entry name" value="ANTI-SIGMA FACTOR ANTAGONIST TM_1081-RELATED-RELATED"/>
    <property type="match status" value="1"/>
</dbReference>
<comment type="similarity">
    <text evidence="1 2">Belongs to the anti-sigma-factor antagonist family.</text>
</comment>
<accession>A0AAU9DA06</accession>
<dbReference type="InterPro" id="IPR036513">
    <property type="entry name" value="STAS_dom_sf"/>
</dbReference>
<dbReference type="AlphaFoldDB" id="A0AAU9DA06"/>
<reference evidence="4 5" key="1">
    <citation type="submission" date="2022-11" db="EMBL/GenBank/DDBJ databases">
        <title>Haliovirga abyssi gen. nov., sp. nov., a mesophilic fermentative bacterium isolated from the Iheya North hydrothermal field and the proposal of Haliovirgaceae fam. nov.</title>
        <authorList>
            <person name="Miyazaki U."/>
            <person name="Tame A."/>
            <person name="Miyazaki J."/>
            <person name="Takai K."/>
            <person name="Sawayama S."/>
            <person name="Kitajima M."/>
            <person name="Okamoto A."/>
            <person name="Nakagawa S."/>
        </authorList>
    </citation>
    <scope>NUCLEOTIDE SEQUENCE [LARGE SCALE GENOMIC DNA]</scope>
    <source>
        <strain evidence="4 5">IC12</strain>
    </source>
</reference>
<dbReference type="PANTHER" id="PTHR33495:SF2">
    <property type="entry name" value="ANTI-SIGMA FACTOR ANTAGONIST TM_1081-RELATED"/>
    <property type="match status" value="1"/>
</dbReference>
<name>A0AAU9DA06_9FUSO</name>
<evidence type="ECO:0000259" key="3">
    <source>
        <dbReference type="PROSITE" id="PS50801"/>
    </source>
</evidence>
<dbReference type="PROSITE" id="PS50801">
    <property type="entry name" value="STAS"/>
    <property type="match status" value="1"/>
</dbReference>
<dbReference type="NCBIfam" id="TIGR00377">
    <property type="entry name" value="ant_ant_sig"/>
    <property type="match status" value="1"/>
</dbReference>
<dbReference type="Gene3D" id="3.30.750.24">
    <property type="entry name" value="STAS domain"/>
    <property type="match status" value="1"/>
</dbReference>
<evidence type="ECO:0000256" key="2">
    <source>
        <dbReference type="RuleBase" id="RU003749"/>
    </source>
</evidence>
<dbReference type="InterPro" id="IPR003658">
    <property type="entry name" value="Anti-sigma_ant"/>
</dbReference>
<dbReference type="Pfam" id="PF01740">
    <property type="entry name" value="STAS"/>
    <property type="match status" value="1"/>
</dbReference>
<dbReference type="Proteomes" id="UP001321582">
    <property type="component" value="Chromosome"/>
</dbReference>
<dbReference type="RefSeq" id="WP_307905090.1">
    <property type="nucleotide sequence ID" value="NZ_AP027059.1"/>
</dbReference>
<evidence type="ECO:0000313" key="4">
    <source>
        <dbReference type="EMBL" id="BDU50155.1"/>
    </source>
</evidence>
<sequence length="103" mass="12004">MLIKKEKIEENLIIRFIGKLSQEEVDKISGRLIYDIGEDNSKNVIIDFSGLEYISSLGIAMLIKLYKFTKDEEKKMIIYNPSKEVLKILNLTRIEKIIKIEVN</sequence>
<dbReference type="InterPro" id="IPR002645">
    <property type="entry name" value="STAS_dom"/>
</dbReference>
<dbReference type="SUPFAM" id="SSF52091">
    <property type="entry name" value="SpoIIaa-like"/>
    <property type="match status" value="1"/>
</dbReference>
<feature type="domain" description="STAS" evidence="3">
    <location>
        <begin position="1"/>
        <end position="103"/>
    </location>
</feature>
<organism evidence="4 5">
    <name type="scientific">Haliovirga abyssi</name>
    <dbReference type="NCBI Taxonomy" id="2996794"/>
    <lineage>
        <taxon>Bacteria</taxon>
        <taxon>Fusobacteriati</taxon>
        <taxon>Fusobacteriota</taxon>
        <taxon>Fusobacteriia</taxon>
        <taxon>Fusobacteriales</taxon>
        <taxon>Haliovirgaceae</taxon>
        <taxon>Haliovirga</taxon>
    </lineage>
</organism>
<dbReference type="EMBL" id="AP027059">
    <property type="protein sequence ID" value="BDU50155.1"/>
    <property type="molecule type" value="Genomic_DNA"/>
</dbReference>
<protein>
    <recommendedName>
        <fullName evidence="2">Anti-sigma factor antagonist</fullName>
    </recommendedName>
</protein>
<gene>
    <name evidence="4" type="ORF">HLVA_07240</name>
</gene>
<dbReference type="KEGG" id="haby:HLVA_07240"/>
<proteinExistence type="inferred from homology"/>